<evidence type="ECO:0000256" key="6">
    <source>
        <dbReference type="SAM" id="Phobius"/>
    </source>
</evidence>
<feature type="compositionally biased region" description="Basic residues" evidence="5">
    <location>
        <begin position="37"/>
        <end position="52"/>
    </location>
</feature>
<evidence type="ECO:0000313" key="9">
    <source>
        <dbReference type="Proteomes" id="UP000053201"/>
    </source>
</evidence>
<dbReference type="SMART" id="SM00543">
    <property type="entry name" value="MIF4G"/>
    <property type="match status" value="1"/>
</dbReference>
<dbReference type="PROSITE" id="PS51366">
    <property type="entry name" value="MI"/>
    <property type="match status" value="1"/>
</dbReference>
<proteinExistence type="inferred from homology"/>
<dbReference type="Pfam" id="PF02854">
    <property type="entry name" value="MIF4G"/>
    <property type="match status" value="1"/>
</dbReference>
<dbReference type="FunCoup" id="A0A0L0HRL8">
    <property type="interactions" value="589"/>
</dbReference>
<organism evidence="8 9">
    <name type="scientific">Spizellomyces punctatus (strain DAOM BR117)</name>
    <dbReference type="NCBI Taxonomy" id="645134"/>
    <lineage>
        <taxon>Eukaryota</taxon>
        <taxon>Fungi</taxon>
        <taxon>Fungi incertae sedis</taxon>
        <taxon>Chytridiomycota</taxon>
        <taxon>Chytridiomycota incertae sedis</taxon>
        <taxon>Chytridiomycetes</taxon>
        <taxon>Spizellomycetales</taxon>
        <taxon>Spizellomycetaceae</taxon>
        <taxon>Spizellomyces</taxon>
    </lineage>
</organism>
<feature type="compositionally biased region" description="Basic and acidic residues" evidence="5">
    <location>
        <begin position="172"/>
        <end position="182"/>
    </location>
</feature>
<evidence type="ECO:0000256" key="3">
    <source>
        <dbReference type="ARBA" id="ARBA00023242"/>
    </source>
</evidence>
<feature type="compositionally biased region" description="Acidic residues" evidence="5">
    <location>
        <begin position="336"/>
        <end position="365"/>
    </location>
</feature>
<dbReference type="AlphaFoldDB" id="A0A0L0HRL8"/>
<keyword evidence="4" id="KW-0175">Coiled coil</keyword>
<dbReference type="InterPro" id="IPR016024">
    <property type="entry name" value="ARM-type_fold"/>
</dbReference>
<dbReference type="VEuPathDB" id="FungiDB:SPPG_01463"/>
<feature type="region of interest" description="Disordered" evidence="5">
    <location>
        <begin position="30"/>
        <end position="80"/>
    </location>
</feature>
<dbReference type="Proteomes" id="UP000053201">
    <property type="component" value="Unassembled WGS sequence"/>
</dbReference>
<comment type="subcellular location">
    <subcellularLocation>
        <location evidence="1">Nucleus</location>
        <location evidence="1">Nucleolus</location>
    </subcellularLocation>
</comment>
<keyword evidence="9" id="KW-1185">Reference proteome</keyword>
<feature type="compositionally biased region" description="Basic and acidic residues" evidence="5">
    <location>
        <begin position="67"/>
        <end position="80"/>
    </location>
</feature>
<dbReference type="OMA" id="FMVDILN"/>
<feature type="compositionally biased region" description="Acidic residues" evidence="5">
    <location>
        <begin position="272"/>
        <end position="284"/>
    </location>
</feature>
<gene>
    <name evidence="8" type="ORF">SPPG_01463</name>
</gene>
<evidence type="ECO:0000256" key="2">
    <source>
        <dbReference type="ARBA" id="ARBA00006856"/>
    </source>
</evidence>
<name>A0A0L0HRL8_SPIPD</name>
<dbReference type="GO" id="GO:0005730">
    <property type="term" value="C:nucleolus"/>
    <property type="evidence" value="ECO:0007669"/>
    <property type="project" value="UniProtKB-SubCell"/>
</dbReference>
<dbReference type="InParanoid" id="A0A0L0HRL8"/>
<dbReference type="Gene3D" id="1.25.40.180">
    <property type="match status" value="1"/>
</dbReference>
<evidence type="ECO:0000256" key="4">
    <source>
        <dbReference type="SAM" id="Coils"/>
    </source>
</evidence>
<accession>A0A0L0HRL8</accession>
<sequence length="925" mass="103669">MTAVPRCATELFLAKNVELDTSSMVKLAMRSSVNRSSRGRGGFKARGHAKGRRQPDDTTKLPARLSDQLESRTVDGSGDKELEQRFALRFNKKAFSRKADRKQQRQEKKQRISAHYGRKTQPPTEVEPGTKKRKQGPIQHDDIPKKPKLQIVSEPPKAARKPPTQVKTNDPSTEKRQLERLAKNNPNFYRLLSEQRLVVGDVTKSAFSADEEQIAKYAKKLGIKDQKKMPSAFSEDGLDFLFKGLMGGGESDDEDFATDWAENRRNDSSEQGLDEEEDDSDFDRDSELGINGIEGSVSPNEGDSDESDDEGFDEGFDGQESDESEIPEVDASLQDAESENESDHEDEDEDGLQLAGESDDNDQSENFEQSVEQTDANVATTAKYVPPHLRKQSENQSEQYKRLKRQIQGLLNRLSDANMESIFVSIEECYRNNSRHDVTEILTDSIVAFVGDHANLLDSFVLTYAAFIATLFNVIGVEFGAHIVQTIVELFEQSRAEYLAGYKKDPDGVEAKSKRCTNLVILLAYLYNFEVVACVLIYDIVRMTISELSELDVEILLKMLRICGFQLRADDPLALKDIVLTIQEEVKKREVGSTSTRFKFMVETIMDLKNNKRKLQKKGISSGGESTQQERLKKFVTNLASKRYVHNTEPLRVGLADIRSVKTKGKWWLVGSAWAGHDGSVDAEGGLRDSDVQRTTAADTKDDLLRLAKAQKMNTDVRRSVFIVLMSSEDCVDAFERLLKLNLKDKQEREIVRVLVHCCCQERVYNPYYALVAQKVCQHAHGFKVTFQYALWDAFKAMAAGAGEEGEGMDVRTVSNMAKLYAHLIGTNGLTLTALKALTYTSLAPLQILFLKLFLSTLFTTLAQSELGLRQVLNRALTNENVREGLGFFIKGWAREGYEVGGKNVDEQAVRRGGKIAKEVLSGAS</sequence>
<feature type="region of interest" description="Disordered" evidence="5">
    <location>
        <begin position="241"/>
        <end position="376"/>
    </location>
</feature>
<dbReference type="GeneID" id="27685123"/>
<keyword evidence="3" id="KW-0539">Nucleus</keyword>
<feature type="transmembrane region" description="Helical" evidence="6">
    <location>
        <begin position="519"/>
        <end position="541"/>
    </location>
</feature>
<feature type="compositionally biased region" description="Acidic residues" evidence="5">
    <location>
        <begin position="302"/>
        <end position="328"/>
    </location>
</feature>
<dbReference type="SUPFAM" id="SSF48371">
    <property type="entry name" value="ARM repeat"/>
    <property type="match status" value="1"/>
</dbReference>
<dbReference type="InterPro" id="IPR003891">
    <property type="entry name" value="Initiation_fac_eIF4g_MI"/>
</dbReference>
<feature type="region of interest" description="Disordered" evidence="5">
    <location>
        <begin position="93"/>
        <end position="182"/>
    </location>
</feature>
<dbReference type="eggNOG" id="KOG2141">
    <property type="taxonomic scope" value="Eukaryota"/>
</dbReference>
<dbReference type="InterPro" id="IPR003890">
    <property type="entry name" value="MIF4G-like_typ-3"/>
</dbReference>
<dbReference type="STRING" id="645134.A0A0L0HRL8"/>
<dbReference type="PANTHER" id="PTHR18034">
    <property type="entry name" value="CELL CYCLE CONTROL PROTEIN CWF22-RELATED"/>
    <property type="match status" value="1"/>
</dbReference>
<evidence type="ECO:0000313" key="8">
    <source>
        <dbReference type="EMBL" id="KND04016.1"/>
    </source>
</evidence>
<dbReference type="SMART" id="SM00544">
    <property type="entry name" value="MA3"/>
    <property type="match status" value="1"/>
</dbReference>
<dbReference type="GO" id="GO:0042274">
    <property type="term" value="P:ribosomal small subunit biogenesis"/>
    <property type="evidence" value="ECO:0007669"/>
    <property type="project" value="TreeGrafter"/>
</dbReference>
<reference evidence="8 9" key="1">
    <citation type="submission" date="2009-08" db="EMBL/GenBank/DDBJ databases">
        <title>The Genome Sequence of Spizellomyces punctatus strain DAOM BR117.</title>
        <authorList>
            <consortium name="The Broad Institute Genome Sequencing Platform"/>
            <person name="Russ C."/>
            <person name="Cuomo C."/>
            <person name="Shea T."/>
            <person name="Young S.K."/>
            <person name="Zeng Q."/>
            <person name="Koehrsen M."/>
            <person name="Haas B."/>
            <person name="Borodovsky M."/>
            <person name="Guigo R."/>
            <person name="Alvarado L."/>
            <person name="Berlin A."/>
            <person name="Bochicchio J."/>
            <person name="Borenstein D."/>
            <person name="Chapman S."/>
            <person name="Chen Z."/>
            <person name="Engels R."/>
            <person name="Freedman E."/>
            <person name="Gellesch M."/>
            <person name="Goldberg J."/>
            <person name="Griggs A."/>
            <person name="Gujja S."/>
            <person name="Heiman D."/>
            <person name="Hepburn T."/>
            <person name="Howarth C."/>
            <person name="Jen D."/>
            <person name="Larson L."/>
            <person name="Lewis B."/>
            <person name="Mehta T."/>
            <person name="Park D."/>
            <person name="Pearson M."/>
            <person name="Roberts A."/>
            <person name="Saif S."/>
            <person name="Shenoy N."/>
            <person name="Sisk P."/>
            <person name="Stolte C."/>
            <person name="Sykes S."/>
            <person name="Thomson T."/>
            <person name="Walk T."/>
            <person name="White J."/>
            <person name="Yandava C."/>
            <person name="Burger G."/>
            <person name="Gray M.W."/>
            <person name="Holland P.W.H."/>
            <person name="King N."/>
            <person name="Lang F.B.F."/>
            <person name="Roger A.J."/>
            <person name="Ruiz-Trillo I."/>
            <person name="Lander E."/>
            <person name="Nusbaum C."/>
        </authorList>
    </citation>
    <scope>NUCLEOTIDE SEQUENCE [LARGE SCALE GENOMIC DNA]</scope>
    <source>
        <strain evidence="8 9">DAOM BR117</strain>
    </source>
</reference>
<dbReference type="OrthoDB" id="361797at2759"/>
<evidence type="ECO:0000256" key="5">
    <source>
        <dbReference type="SAM" id="MobiDB-lite"/>
    </source>
</evidence>
<keyword evidence="6" id="KW-1133">Transmembrane helix</keyword>
<keyword evidence="6" id="KW-0812">Transmembrane</keyword>
<dbReference type="InterPro" id="IPR050781">
    <property type="entry name" value="CWC22_splicing_factor"/>
</dbReference>
<dbReference type="Pfam" id="PF02847">
    <property type="entry name" value="MA3"/>
    <property type="match status" value="1"/>
</dbReference>
<protein>
    <recommendedName>
        <fullName evidence="7">MI domain-containing protein</fullName>
    </recommendedName>
</protein>
<feature type="coiled-coil region" evidence="4">
    <location>
        <begin position="393"/>
        <end position="420"/>
    </location>
</feature>
<dbReference type="EMBL" id="KQ257451">
    <property type="protein sequence ID" value="KND04016.1"/>
    <property type="molecule type" value="Genomic_DNA"/>
</dbReference>
<comment type="similarity">
    <text evidence="2">Belongs to the CWC22 family.</text>
</comment>
<feature type="compositionally biased region" description="Basic and acidic residues" evidence="5">
    <location>
        <begin position="97"/>
        <end position="110"/>
    </location>
</feature>
<dbReference type="RefSeq" id="XP_016612055.1">
    <property type="nucleotide sequence ID" value="XM_016749781.1"/>
</dbReference>
<evidence type="ECO:0000256" key="1">
    <source>
        <dbReference type="ARBA" id="ARBA00004604"/>
    </source>
</evidence>
<dbReference type="GO" id="GO:0003723">
    <property type="term" value="F:RNA binding"/>
    <property type="evidence" value="ECO:0007669"/>
    <property type="project" value="InterPro"/>
</dbReference>
<evidence type="ECO:0000259" key="7">
    <source>
        <dbReference type="PROSITE" id="PS51366"/>
    </source>
</evidence>
<dbReference type="PANTHER" id="PTHR18034:SF4">
    <property type="entry name" value="NUCLEOLAR MIF4G DOMAIN-CONTAINING PROTEIN 1"/>
    <property type="match status" value="1"/>
</dbReference>
<keyword evidence="6" id="KW-0472">Membrane</keyword>
<feature type="compositionally biased region" description="Polar residues" evidence="5">
    <location>
        <begin position="366"/>
        <end position="376"/>
    </location>
</feature>
<feature type="domain" description="MI" evidence="7">
    <location>
        <begin position="716"/>
        <end position="840"/>
    </location>
</feature>